<accession>A0A0L6ZCF8</accession>
<dbReference type="AlphaFoldDB" id="A0A0L6ZCF8"/>
<feature type="transmembrane region" description="Helical" evidence="1">
    <location>
        <begin position="305"/>
        <end position="326"/>
    </location>
</feature>
<feature type="transmembrane region" description="Helical" evidence="1">
    <location>
        <begin position="198"/>
        <end position="221"/>
    </location>
</feature>
<feature type="transmembrane region" description="Helical" evidence="1">
    <location>
        <begin position="165"/>
        <end position="186"/>
    </location>
</feature>
<keyword evidence="1" id="KW-1133">Transmembrane helix</keyword>
<dbReference type="RefSeq" id="WP_052220383.1">
    <property type="nucleotide sequence ID" value="NZ_LHUR01000012.1"/>
</dbReference>
<protein>
    <submittedName>
        <fullName evidence="2">Ethanolamine utilization protein, EutH</fullName>
    </submittedName>
</protein>
<gene>
    <name evidence="2" type="ORF">CLHOM_07930</name>
</gene>
<dbReference type="PANTHER" id="PTHR40089:SF1">
    <property type="entry name" value="ETHANOLAMINE PERMEASE EUTH-RELATED"/>
    <property type="match status" value="1"/>
</dbReference>
<dbReference type="NCBIfam" id="NF011667">
    <property type="entry name" value="PRK15086.1-3"/>
    <property type="match status" value="1"/>
</dbReference>
<dbReference type="EMBL" id="LHUR01000012">
    <property type="protein sequence ID" value="KOA20651.1"/>
    <property type="molecule type" value="Genomic_DNA"/>
</dbReference>
<reference evidence="3" key="1">
    <citation type="submission" date="2015-08" db="EMBL/GenBank/DDBJ databases">
        <title>Genome sequence of the strict anaerobe Clostridium homopropionicum LuHBu1 (DSM 5847T).</title>
        <authorList>
            <person name="Poehlein A."/>
            <person name="Beck M."/>
            <person name="Schiel-Bengelsdorf B."/>
            <person name="Bengelsdorf F.R."/>
            <person name="Daniel R."/>
            <person name="Duerre P."/>
        </authorList>
    </citation>
    <scope>NUCLEOTIDE SEQUENCE [LARGE SCALE GENOMIC DNA]</scope>
    <source>
        <strain evidence="3">DSM 5847</strain>
    </source>
</reference>
<dbReference type="Proteomes" id="UP000037043">
    <property type="component" value="Unassembled WGS sequence"/>
</dbReference>
<feature type="transmembrane region" description="Helical" evidence="1">
    <location>
        <begin position="333"/>
        <end position="352"/>
    </location>
</feature>
<dbReference type="Pfam" id="PF04346">
    <property type="entry name" value="EutH"/>
    <property type="match status" value="1"/>
</dbReference>
<comment type="caution">
    <text evidence="2">The sequence shown here is derived from an EMBL/GenBank/DDBJ whole genome shotgun (WGS) entry which is preliminary data.</text>
</comment>
<name>A0A0L6ZCF8_9CLOT</name>
<dbReference type="PIRSF" id="PIRSF019466">
    <property type="entry name" value="EutH"/>
    <property type="match status" value="1"/>
</dbReference>
<sequence>MDKVILYLMGIFFVISAIDYVLGSPFKLGQKFEEGIKTMGSLGLGMIGILSLAPVLSNVLSKVIMPISEALNIDPSIVPAIFFAVDMGGFQMSSDLYISKEIGLFAGVVVASTIGTVISFTIPVAMGIIEERDKEYFFKGVLIGTISLPIGCLVAGIFQGLKLNILLWNIMPIFIIALMLSVSILLIPKEIIKVLNIFGKAIVALSIIGLILQGIDILFGYKIVNGLAPFSEVASIIVKISIVLSGAYPMIYMLNRLFGSSLEKIGSKFGLNREAVSGLIGNLASNLLTFGIYKEMNPKGKVVAAAFSVSGAFVIGGQFGFVSGLAPEMLGSFMLAKIVAGIISIILASWIYEREVLICQLGKELKI</sequence>
<keyword evidence="1" id="KW-0472">Membrane</keyword>
<organism evidence="2 3">
    <name type="scientific">Clostridium homopropionicum DSM 5847</name>
    <dbReference type="NCBI Taxonomy" id="1121318"/>
    <lineage>
        <taxon>Bacteria</taxon>
        <taxon>Bacillati</taxon>
        <taxon>Bacillota</taxon>
        <taxon>Clostridia</taxon>
        <taxon>Eubacteriales</taxon>
        <taxon>Clostridiaceae</taxon>
        <taxon>Clostridium</taxon>
    </lineage>
</organism>
<keyword evidence="3" id="KW-1185">Reference proteome</keyword>
<evidence type="ECO:0000256" key="1">
    <source>
        <dbReference type="SAM" id="Phobius"/>
    </source>
</evidence>
<feature type="transmembrane region" description="Helical" evidence="1">
    <location>
        <begin position="233"/>
        <end position="254"/>
    </location>
</feature>
<feature type="transmembrane region" description="Helical" evidence="1">
    <location>
        <begin position="39"/>
        <end position="59"/>
    </location>
</feature>
<keyword evidence="1" id="KW-0812">Transmembrane</keyword>
<feature type="transmembrane region" description="Helical" evidence="1">
    <location>
        <begin position="102"/>
        <end position="129"/>
    </location>
</feature>
<dbReference type="GO" id="GO:0005886">
    <property type="term" value="C:plasma membrane"/>
    <property type="evidence" value="ECO:0007669"/>
    <property type="project" value="TreeGrafter"/>
</dbReference>
<evidence type="ECO:0000313" key="3">
    <source>
        <dbReference type="Proteomes" id="UP000037043"/>
    </source>
</evidence>
<dbReference type="STRING" id="36844.SAMN04488501_103210"/>
<evidence type="ECO:0000313" key="2">
    <source>
        <dbReference type="EMBL" id="KOA20651.1"/>
    </source>
</evidence>
<dbReference type="InterPro" id="IPR007441">
    <property type="entry name" value="EutH"/>
</dbReference>
<proteinExistence type="predicted"/>
<dbReference type="PANTHER" id="PTHR40089">
    <property type="entry name" value="ETHANOLAMINE UTILIZATION PROTEIN EUTH"/>
    <property type="match status" value="1"/>
</dbReference>
<dbReference type="GO" id="GO:0034228">
    <property type="term" value="F:ethanolamine transmembrane transporter activity"/>
    <property type="evidence" value="ECO:0007669"/>
    <property type="project" value="InterPro"/>
</dbReference>
<dbReference type="PATRIC" id="fig|1121318.3.peg.797"/>
<feature type="transmembrane region" description="Helical" evidence="1">
    <location>
        <begin position="136"/>
        <end position="159"/>
    </location>
</feature>